<comment type="caution">
    <text evidence="3">The sequence shown here is derived from an EMBL/GenBank/DDBJ whole genome shotgun (WGS) entry which is preliminary data.</text>
</comment>
<gene>
    <name evidence="3" type="ORF">Moror_13662</name>
</gene>
<protein>
    <submittedName>
        <fullName evidence="3">Conidial pigment polyketide synthase alb1</fullName>
    </submittedName>
</protein>
<evidence type="ECO:0000259" key="2">
    <source>
        <dbReference type="Pfam" id="PF07110"/>
    </source>
</evidence>
<dbReference type="HOGENOM" id="CLU_093234_0_0_1"/>
<feature type="domain" description="EthD" evidence="2">
    <location>
        <begin position="22"/>
        <end position="114"/>
    </location>
</feature>
<dbReference type="EMBL" id="AWSO01000441">
    <property type="protein sequence ID" value="ESK90432.1"/>
    <property type="molecule type" value="Genomic_DNA"/>
</dbReference>
<dbReference type="Gene3D" id="3.30.70.100">
    <property type="match status" value="1"/>
</dbReference>
<comment type="similarity">
    <text evidence="1">Belongs to the tpcK family.</text>
</comment>
<dbReference type="InterPro" id="IPR009799">
    <property type="entry name" value="EthD_dom"/>
</dbReference>
<dbReference type="Proteomes" id="UP000017559">
    <property type="component" value="Unassembled WGS sequence"/>
</dbReference>
<accession>V2X9K5</accession>
<evidence type="ECO:0000313" key="4">
    <source>
        <dbReference type="Proteomes" id="UP000017559"/>
    </source>
</evidence>
<evidence type="ECO:0000256" key="1">
    <source>
        <dbReference type="ARBA" id="ARBA00005986"/>
    </source>
</evidence>
<organism evidence="3 4">
    <name type="scientific">Moniliophthora roreri (strain MCA 2997)</name>
    <name type="common">Cocoa frosty pod rot fungus</name>
    <name type="synonym">Crinipellis roreri</name>
    <dbReference type="NCBI Taxonomy" id="1381753"/>
    <lineage>
        <taxon>Eukaryota</taxon>
        <taxon>Fungi</taxon>
        <taxon>Dikarya</taxon>
        <taxon>Basidiomycota</taxon>
        <taxon>Agaricomycotina</taxon>
        <taxon>Agaricomycetes</taxon>
        <taxon>Agaricomycetidae</taxon>
        <taxon>Agaricales</taxon>
        <taxon>Marasmiineae</taxon>
        <taxon>Marasmiaceae</taxon>
        <taxon>Moniliophthora</taxon>
    </lineage>
</organism>
<dbReference type="KEGG" id="mrr:Moror_13662"/>
<dbReference type="AlphaFoldDB" id="V2X9K5"/>
<dbReference type="SUPFAM" id="SSF54909">
    <property type="entry name" value="Dimeric alpha+beta barrel"/>
    <property type="match status" value="1"/>
</dbReference>
<sequence>MSGKHTLRTNRFCTLVIFQKNPSLSIYESTQYLLNVHSNLVVKFMEGRDFGLVKYEQLHVNQDAKAALKTMGIQVLEDYDGAVLFEIESFDKFSALWTSPEYIADIAPDERKFALRETALFCRFSIATIFNREEAAVIHAGEGVTTEELERYFLELCDKGEEIIKCNLLYPAAPDAVSRIDNSSSKLVPDWDGAVLVDALSFNILYEFIAGWGGKGTLHVVPVNVASIIGPAAWRE</sequence>
<dbReference type="InterPro" id="IPR011008">
    <property type="entry name" value="Dimeric_a/b-barrel"/>
</dbReference>
<reference evidence="3 4" key="1">
    <citation type="journal article" date="2014" name="BMC Genomics">
        <title>Genome and secretome analysis of the hemibiotrophic fungal pathogen, Moniliophthora roreri, which causes frosty pod rot disease of cacao: mechanisms of the biotrophic and necrotrophic phases.</title>
        <authorList>
            <person name="Meinhardt L.W."/>
            <person name="Costa G.G.L."/>
            <person name="Thomazella D.P.T."/>
            <person name="Teixeira P.J.P.L."/>
            <person name="Carazzolle M.F."/>
            <person name="Schuster S.C."/>
            <person name="Carlson J.E."/>
            <person name="Guiltinan M.J."/>
            <person name="Mieczkowski P."/>
            <person name="Farmer A."/>
            <person name="Ramaraj T."/>
            <person name="Crozier J."/>
            <person name="Davis R.E."/>
            <person name="Shao J."/>
            <person name="Melnick R.L."/>
            <person name="Pereira G.A.G."/>
            <person name="Bailey B.A."/>
        </authorList>
    </citation>
    <scope>NUCLEOTIDE SEQUENCE [LARGE SCALE GENOMIC DNA]</scope>
    <source>
        <strain evidence="3 4">MCA 2997</strain>
    </source>
</reference>
<dbReference type="OrthoDB" id="3183782at2759"/>
<dbReference type="Pfam" id="PF07110">
    <property type="entry name" value="EthD"/>
    <property type="match status" value="1"/>
</dbReference>
<dbReference type="GO" id="GO:0016491">
    <property type="term" value="F:oxidoreductase activity"/>
    <property type="evidence" value="ECO:0007669"/>
    <property type="project" value="InterPro"/>
</dbReference>
<keyword evidence="4" id="KW-1185">Reference proteome</keyword>
<name>V2X9K5_MONRO</name>
<evidence type="ECO:0000313" key="3">
    <source>
        <dbReference type="EMBL" id="ESK90432.1"/>
    </source>
</evidence>
<proteinExistence type="inferred from homology"/>